<sequence length="107" mass="12543">MYAESGDWQESAKVRKLMDEGNVKIEDAYSWIEIKNKTCLQLLRSRTRHAFLAGDQSHPLIDQVYLKLENLNTRLIDIGYELDTSYVVQDTEHKEVILAHHSDRFSY</sequence>
<accession>A0A8X7WLI0</accession>
<proteinExistence type="predicted"/>
<reference evidence="1 2" key="1">
    <citation type="submission" date="2020-02" db="EMBL/GenBank/DDBJ databases">
        <authorList>
            <person name="Ma Q."/>
            <person name="Huang Y."/>
            <person name="Song X."/>
            <person name="Pei D."/>
        </authorList>
    </citation>
    <scope>NUCLEOTIDE SEQUENCE [LARGE SCALE GENOMIC DNA]</scope>
    <source>
        <strain evidence="1">Sxm20200214</strain>
        <tissue evidence="1">Leaf</tissue>
    </source>
</reference>
<dbReference type="InterPro" id="IPR046849">
    <property type="entry name" value="E2_motif"/>
</dbReference>
<organism evidence="1 2">
    <name type="scientific">Brassica carinata</name>
    <name type="common">Ethiopian mustard</name>
    <name type="synonym">Abyssinian cabbage</name>
    <dbReference type="NCBI Taxonomy" id="52824"/>
    <lineage>
        <taxon>Eukaryota</taxon>
        <taxon>Viridiplantae</taxon>
        <taxon>Streptophyta</taxon>
        <taxon>Embryophyta</taxon>
        <taxon>Tracheophyta</taxon>
        <taxon>Spermatophyta</taxon>
        <taxon>Magnoliopsida</taxon>
        <taxon>eudicotyledons</taxon>
        <taxon>Gunneridae</taxon>
        <taxon>Pentapetalae</taxon>
        <taxon>rosids</taxon>
        <taxon>malvids</taxon>
        <taxon>Brassicales</taxon>
        <taxon>Brassicaceae</taxon>
        <taxon>Brassiceae</taxon>
        <taxon>Brassica</taxon>
    </lineage>
</organism>
<evidence type="ECO:0008006" key="3">
    <source>
        <dbReference type="Google" id="ProtNLM"/>
    </source>
</evidence>
<dbReference type="OrthoDB" id="185373at2759"/>
<keyword evidence="2" id="KW-1185">Reference proteome</keyword>
<dbReference type="Pfam" id="PF20430">
    <property type="entry name" value="Eplus_motif"/>
    <property type="match status" value="1"/>
</dbReference>
<name>A0A8X7WLI0_BRACI</name>
<dbReference type="AlphaFoldDB" id="A0A8X7WLI0"/>
<dbReference type="EMBL" id="JAAMPC010000001">
    <property type="protein sequence ID" value="KAG2331901.1"/>
    <property type="molecule type" value="Genomic_DNA"/>
</dbReference>
<evidence type="ECO:0000313" key="2">
    <source>
        <dbReference type="Proteomes" id="UP000886595"/>
    </source>
</evidence>
<protein>
    <recommendedName>
        <fullName evidence="3">DYW domain-containing protein</fullName>
    </recommendedName>
</protein>
<dbReference type="Proteomes" id="UP000886595">
    <property type="component" value="Unassembled WGS sequence"/>
</dbReference>
<comment type="caution">
    <text evidence="1">The sequence shown here is derived from an EMBL/GenBank/DDBJ whole genome shotgun (WGS) entry which is preliminary data.</text>
</comment>
<gene>
    <name evidence="1" type="ORF">Bca52824_003081</name>
</gene>
<evidence type="ECO:0000313" key="1">
    <source>
        <dbReference type="EMBL" id="KAG2331901.1"/>
    </source>
</evidence>